<dbReference type="GO" id="GO:0007131">
    <property type="term" value="P:reciprocal meiotic recombination"/>
    <property type="evidence" value="ECO:0007669"/>
    <property type="project" value="TreeGrafter"/>
</dbReference>
<comment type="subcellular location">
    <subcellularLocation>
        <location evidence="1">Nucleus</location>
    </subcellularLocation>
</comment>
<feature type="compositionally biased region" description="Polar residues" evidence="7">
    <location>
        <begin position="375"/>
        <end position="387"/>
    </location>
</feature>
<evidence type="ECO:0000256" key="5">
    <source>
        <dbReference type="ARBA" id="ARBA00023204"/>
    </source>
</evidence>
<dbReference type="GO" id="GO:0000707">
    <property type="term" value="P:meiotic DNA recombinase assembly"/>
    <property type="evidence" value="ECO:0007669"/>
    <property type="project" value="TreeGrafter"/>
</dbReference>
<feature type="region of interest" description="Disordered" evidence="7">
    <location>
        <begin position="375"/>
        <end position="420"/>
    </location>
</feature>
<name>A0A8H2VJ33_9SACH</name>
<evidence type="ECO:0000256" key="3">
    <source>
        <dbReference type="ARBA" id="ARBA00022763"/>
    </source>
</evidence>
<dbReference type="InterPro" id="IPR052093">
    <property type="entry name" value="HR_Repair_Mediator"/>
</dbReference>
<dbReference type="GO" id="GO:0005657">
    <property type="term" value="C:replication fork"/>
    <property type="evidence" value="ECO:0007669"/>
    <property type="project" value="TreeGrafter"/>
</dbReference>
<dbReference type="InterPro" id="IPR027417">
    <property type="entry name" value="P-loop_NTPase"/>
</dbReference>
<evidence type="ECO:0000259" key="8">
    <source>
        <dbReference type="PROSITE" id="PS50162"/>
    </source>
</evidence>
<dbReference type="OrthoDB" id="5957327at2759"/>
<dbReference type="GO" id="GO:0033065">
    <property type="term" value="C:Rad51C-XRCC3 complex"/>
    <property type="evidence" value="ECO:0007669"/>
    <property type="project" value="TreeGrafter"/>
</dbReference>
<evidence type="ECO:0000313" key="9">
    <source>
        <dbReference type="EMBL" id="CAB4256579.1"/>
    </source>
</evidence>
<dbReference type="GO" id="GO:0033063">
    <property type="term" value="C:Rad51B-Rad51C-Rad51D-XRCC2 complex"/>
    <property type="evidence" value="ECO:0007669"/>
    <property type="project" value="TreeGrafter"/>
</dbReference>
<keyword evidence="2" id="KW-0547">Nucleotide-binding</keyword>
<keyword evidence="5" id="KW-0234">DNA repair</keyword>
<dbReference type="Gene3D" id="3.40.50.300">
    <property type="entry name" value="P-loop containing nucleotide triphosphate hydrolases"/>
    <property type="match status" value="1"/>
</dbReference>
<evidence type="ECO:0000256" key="7">
    <source>
        <dbReference type="SAM" id="MobiDB-lite"/>
    </source>
</evidence>
<keyword evidence="6" id="KW-0539">Nucleus</keyword>
<comment type="caution">
    <text evidence="9">The sequence shown here is derived from an EMBL/GenBank/DDBJ whole genome shotgun (WGS) entry which is preliminary data.</text>
</comment>
<dbReference type="GeneID" id="64859664"/>
<organism evidence="9 10">
    <name type="scientific">Maudiozyma barnettii</name>
    <dbReference type="NCBI Taxonomy" id="61262"/>
    <lineage>
        <taxon>Eukaryota</taxon>
        <taxon>Fungi</taxon>
        <taxon>Dikarya</taxon>
        <taxon>Ascomycota</taxon>
        <taxon>Saccharomycotina</taxon>
        <taxon>Saccharomycetes</taxon>
        <taxon>Saccharomycetales</taxon>
        <taxon>Saccharomycetaceae</taxon>
        <taxon>Maudiozyma</taxon>
    </lineage>
</organism>
<dbReference type="GO" id="GO:0005524">
    <property type="term" value="F:ATP binding"/>
    <property type="evidence" value="ECO:0007669"/>
    <property type="project" value="UniProtKB-KW"/>
</dbReference>
<protein>
    <submittedName>
        <fullName evidence="9">Similar to Saccharomyces cerevisiae YDR076W RAD55 Protein that stimulates strand exchange by stabilizing the binding of Rad51p to single-stranded DNA</fullName>
    </submittedName>
</protein>
<evidence type="ECO:0000256" key="1">
    <source>
        <dbReference type="ARBA" id="ARBA00004123"/>
    </source>
</evidence>
<dbReference type="PANTHER" id="PTHR46239">
    <property type="entry name" value="DNA REPAIR PROTEIN RAD51 HOMOLOG 3 RAD51C"/>
    <property type="match status" value="1"/>
</dbReference>
<accession>A0A8H2VJ33</accession>
<keyword evidence="10" id="KW-1185">Reference proteome</keyword>
<gene>
    <name evidence="9" type="ORF">KABA2_10S02398</name>
</gene>
<evidence type="ECO:0000313" key="10">
    <source>
        <dbReference type="Proteomes" id="UP000644660"/>
    </source>
</evidence>
<dbReference type="Proteomes" id="UP000644660">
    <property type="component" value="Unassembled WGS sequence"/>
</dbReference>
<dbReference type="RefSeq" id="XP_041408423.1">
    <property type="nucleotide sequence ID" value="XM_041552489.1"/>
</dbReference>
<dbReference type="GO" id="GO:0000400">
    <property type="term" value="F:four-way junction DNA binding"/>
    <property type="evidence" value="ECO:0007669"/>
    <property type="project" value="TreeGrafter"/>
</dbReference>
<sequence length="420" mass="46586">MSFGVPLSQLIVEKPEPLTTGTLIFDDLLGGGFQSGNIYEIYGPPGIGKTRFGIELIENSLKRSNEDSVLWIETFIPLPINLISNNTNVYNVKIEKFTELLVFFTKLISLSSHYKLIVIDGFSQLLVNHLNSLITRDKLSPNQGATNKLNIHELKCRDLILLFSTMTKYANKHNSTIILLNNCMNTSYQSGLLTNNGSNSNSSMSNDYENTFEVIGDGSNFFVSSTISSNTLNENNSGNNVLFGRNTISGKRNVQMLKSALIANSGMGSKDSKWEIFLKARIALLWDWSHRQDFQTGNNKSKIPKRTRIAVIYDDLDSRDYMSPRNNKPVGQIIELPIHWDYSGSNNNINNLTNPEESGQPANTSANASITAISTPVTPRGQSTQPSAIVVKETQNEGEEDIVGDSEVEEDGVEETDFLI</sequence>
<dbReference type="InterPro" id="IPR014774">
    <property type="entry name" value="KaiC-like_dom"/>
</dbReference>
<dbReference type="AlphaFoldDB" id="A0A8H2VJ33"/>
<evidence type="ECO:0000256" key="2">
    <source>
        <dbReference type="ARBA" id="ARBA00022741"/>
    </source>
</evidence>
<dbReference type="GO" id="GO:0008821">
    <property type="term" value="F:crossover junction DNA endonuclease activity"/>
    <property type="evidence" value="ECO:0007669"/>
    <property type="project" value="TreeGrafter"/>
</dbReference>
<dbReference type="EMBL" id="CAEFZW010000010">
    <property type="protein sequence ID" value="CAB4256579.1"/>
    <property type="molecule type" value="Genomic_DNA"/>
</dbReference>
<evidence type="ECO:0000256" key="4">
    <source>
        <dbReference type="ARBA" id="ARBA00022840"/>
    </source>
</evidence>
<dbReference type="PANTHER" id="PTHR46239:SF1">
    <property type="entry name" value="DNA REPAIR PROTEIN RAD51 HOMOLOG 3"/>
    <property type="match status" value="1"/>
</dbReference>
<evidence type="ECO:0000256" key="6">
    <source>
        <dbReference type="ARBA" id="ARBA00023242"/>
    </source>
</evidence>
<reference evidence="9 10" key="1">
    <citation type="submission" date="2020-05" db="EMBL/GenBank/DDBJ databases">
        <authorList>
            <person name="Casaregola S."/>
            <person name="Devillers H."/>
            <person name="Grondin C."/>
        </authorList>
    </citation>
    <scope>NUCLEOTIDE SEQUENCE [LARGE SCALE GENOMIC DNA]</scope>
    <source>
        <strain evidence="9 10">CLIB 1767</strain>
    </source>
</reference>
<dbReference type="InterPro" id="IPR020588">
    <property type="entry name" value="RecA_ATP-bd"/>
</dbReference>
<dbReference type="Pfam" id="PF06745">
    <property type="entry name" value="ATPase"/>
    <property type="match status" value="1"/>
</dbReference>
<feature type="compositionally biased region" description="Acidic residues" evidence="7">
    <location>
        <begin position="396"/>
        <end position="420"/>
    </location>
</feature>
<dbReference type="SUPFAM" id="SSF52540">
    <property type="entry name" value="P-loop containing nucleoside triphosphate hydrolases"/>
    <property type="match status" value="1"/>
</dbReference>
<dbReference type="GO" id="GO:0140664">
    <property type="term" value="F:ATP-dependent DNA damage sensor activity"/>
    <property type="evidence" value="ECO:0007669"/>
    <property type="project" value="InterPro"/>
</dbReference>
<proteinExistence type="predicted"/>
<keyword evidence="4" id="KW-0067">ATP-binding</keyword>
<feature type="domain" description="RecA family profile 1" evidence="8">
    <location>
        <begin position="14"/>
        <end position="183"/>
    </location>
</feature>
<keyword evidence="3" id="KW-0227">DNA damage</keyword>
<dbReference type="PROSITE" id="PS50162">
    <property type="entry name" value="RECA_2"/>
    <property type="match status" value="1"/>
</dbReference>